<keyword evidence="2" id="KW-0472">Membrane</keyword>
<feature type="coiled-coil region" evidence="1">
    <location>
        <begin position="50"/>
        <end position="77"/>
    </location>
</feature>
<proteinExistence type="predicted"/>
<feature type="transmembrane region" description="Helical" evidence="2">
    <location>
        <begin position="23"/>
        <end position="45"/>
    </location>
</feature>
<sequence>MEGPRYADDARNLLSDTQEGSGWPVRFMAFSGGLLLLLLIVYASLDFGYATFLRSKNQDIQEEITSLNTQVSKSEQDDLIVLNSQVSNIKGLLDKHILASRLMELFENVTSKSVNYTDFIFASDDGELNVKGSARSFEEVAIQIKILEDTDEISDVFLNSVEEAENSVLFDMRIIVDKSVILPQ</sequence>
<comment type="caution">
    <text evidence="3">The sequence shown here is derived from an EMBL/GenBank/DDBJ whole genome shotgun (WGS) entry which is preliminary data.</text>
</comment>
<keyword evidence="2" id="KW-1133">Transmembrane helix</keyword>
<evidence type="ECO:0000313" key="3">
    <source>
        <dbReference type="EMBL" id="PIR98658.1"/>
    </source>
</evidence>
<dbReference type="AlphaFoldDB" id="A0A2H0VHU7"/>
<reference evidence="4" key="1">
    <citation type="submission" date="2017-09" db="EMBL/GenBank/DDBJ databases">
        <title>Depth-based differentiation of microbial function through sediment-hosted aquifers and enrichment of novel symbionts in the deep terrestrial subsurface.</title>
        <authorList>
            <person name="Probst A.J."/>
            <person name="Ladd B."/>
            <person name="Jarett J.K."/>
            <person name="Geller-Mcgrath D.E."/>
            <person name="Sieber C.M.K."/>
            <person name="Emerson J.B."/>
            <person name="Anantharaman K."/>
            <person name="Thomas B.C."/>
            <person name="Malmstrom R."/>
            <person name="Stieglmeier M."/>
            <person name="Klingl A."/>
            <person name="Woyke T."/>
            <person name="Ryan C.M."/>
            <person name="Banfield J.F."/>
        </authorList>
    </citation>
    <scope>NUCLEOTIDE SEQUENCE [LARGE SCALE GENOMIC DNA]</scope>
</reference>
<dbReference type="EMBL" id="PFAG01000004">
    <property type="protein sequence ID" value="PIR98658.1"/>
    <property type="molecule type" value="Genomic_DNA"/>
</dbReference>
<name>A0A2H0VHU7_9BACT</name>
<evidence type="ECO:0000256" key="2">
    <source>
        <dbReference type="SAM" id="Phobius"/>
    </source>
</evidence>
<evidence type="ECO:0008006" key="5">
    <source>
        <dbReference type="Google" id="ProtNLM"/>
    </source>
</evidence>
<gene>
    <name evidence="3" type="ORF">COT88_00330</name>
</gene>
<protein>
    <recommendedName>
        <fullName evidence="5">PilN domain-containing protein</fullName>
    </recommendedName>
</protein>
<evidence type="ECO:0000256" key="1">
    <source>
        <dbReference type="SAM" id="Coils"/>
    </source>
</evidence>
<dbReference type="Proteomes" id="UP000230776">
    <property type="component" value="Unassembled WGS sequence"/>
</dbReference>
<keyword evidence="1" id="KW-0175">Coiled coil</keyword>
<accession>A0A2H0VHU7</accession>
<keyword evidence="2" id="KW-0812">Transmembrane</keyword>
<organism evidence="3 4">
    <name type="scientific">Candidatus Colwellbacteria bacterium CG10_big_fil_rev_8_21_14_0_10_41_28</name>
    <dbReference type="NCBI Taxonomy" id="1974539"/>
    <lineage>
        <taxon>Bacteria</taxon>
        <taxon>Candidatus Colwelliibacteriota</taxon>
    </lineage>
</organism>
<evidence type="ECO:0000313" key="4">
    <source>
        <dbReference type="Proteomes" id="UP000230776"/>
    </source>
</evidence>